<gene>
    <name evidence="3" type="primary">lnt_2</name>
    <name evidence="3" type="ORF">NCTC9128_04556</name>
</gene>
<proteinExistence type="inferred from homology"/>
<dbReference type="GO" id="GO:0042158">
    <property type="term" value="P:lipoprotein biosynthetic process"/>
    <property type="evidence" value="ECO:0007669"/>
    <property type="project" value="InterPro"/>
</dbReference>
<dbReference type="PROSITE" id="PS50263">
    <property type="entry name" value="CN_HYDROLASE"/>
    <property type="match status" value="1"/>
</dbReference>
<dbReference type="Proteomes" id="UP000251088">
    <property type="component" value="Unassembled WGS sequence"/>
</dbReference>
<evidence type="ECO:0000313" key="4">
    <source>
        <dbReference type="Proteomes" id="UP000251088"/>
    </source>
</evidence>
<dbReference type="EMBL" id="UAWN01000013">
    <property type="protein sequence ID" value="SQC38431.1"/>
    <property type="molecule type" value="Genomic_DNA"/>
</dbReference>
<dbReference type="GO" id="GO:0016020">
    <property type="term" value="C:membrane"/>
    <property type="evidence" value="ECO:0007669"/>
    <property type="project" value="InterPro"/>
</dbReference>
<keyword evidence="3" id="KW-0012">Acyltransferase</keyword>
<protein>
    <submittedName>
        <fullName evidence="3">Apolipoprotein N-acyltransferase</fullName>
        <ecNumber evidence="3">2.3.1.-</ecNumber>
    </submittedName>
</protein>
<dbReference type="PANTHER" id="PTHR38686">
    <property type="entry name" value="APOLIPOPROTEIN N-ACYLTRANSFERASE"/>
    <property type="match status" value="1"/>
</dbReference>
<organism evidence="3 4">
    <name type="scientific">Klebsiella pneumoniae</name>
    <dbReference type="NCBI Taxonomy" id="573"/>
    <lineage>
        <taxon>Bacteria</taxon>
        <taxon>Pseudomonadati</taxon>
        <taxon>Pseudomonadota</taxon>
        <taxon>Gammaproteobacteria</taxon>
        <taxon>Enterobacterales</taxon>
        <taxon>Enterobacteriaceae</taxon>
        <taxon>Klebsiella/Raoultella group</taxon>
        <taxon>Klebsiella</taxon>
        <taxon>Klebsiella pneumoniae complex</taxon>
    </lineage>
</organism>
<dbReference type="PANTHER" id="PTHR38686:SF1">
    <property type="entry name" value="APOLIPOPROTEIN N-ACYLTRANSFERASE"/>
    <property type="match status" value="1"/>
</dbReference>
<keyword evidence="3" id="KW-0449">Lipoprotein</keyword>
<evidence type="ECO:0000259" key="2">
    <source>
        <dbReference type="PROSITE" id="PS50263"/>
    </source>
</evidence>
<accession>A0A2X3EPM9</accession>
<sequence length="69" mass="7685">MPFGEFVPLESILRPLAPFFDLPMSSFSRGPYVQPQLMAHNLKLTAAICYEIILGEQVRITSGRTPTSC</sequence>
<feature type="domain" description="CN hydrolase" evidence="2">
    <location>
        <begin position="1"/>
        <end position="69"/>
    </location>
</feature>
<name>A0A2X3EPM9_KLEPN</name>
<evidence type="ECO:0000256" key="1">
    <source>
        <dbReference type="ARBA" id="ARBA00010065"/>
    </source>
</evidence>
<dbReference type="EC" id="2.3.1.-" evidence="3"/>
<dbReference type="InterPro" id="IPR004563">
    <property type="entry name" value="Apolipo_AcylTrfase"/>
</dbReference>
<dbReference type="GO" id="GO:0016410">
    <property type="term" value="F:N-acyltransferase activity"/>
    <property type="evidence" value="ECO:0007669"/>
    <property type="project" value="InterPro"/>
</dbReference>
<dbReference type="InterPro" id="IPR003010">
    <property type="entry name" value="C-N_Hydrolase"/>
</dbReference>
<dbReference type="AlphaFoldDB" id="A0A2X3EPM9"/>
<reference evidence="3 4" key="1">
    <citation type="submission" date="2018-06" db="EMBL/GenBank/DDBJ databases">
        <authorList>
            <consortium name="Pathogen Informatics"/>
            <person name="Doyle S."/>
        </authorList>
    </citation>
    <scope>NUCLEOTIDE SEQUENCE [LARGE SCALE GENOMIC DNA]</scope>
    <source>
        <strain evidence="3 4">NCTC9128</strain>
    </source>
</reference>
<comment type="similarity">
    <text evidence="1">Belongs to the CN hydrolase family. Apolipoprotein N-acyltransferase subfamily.</text>
</comment>
<keyword evidence="3" id="KW-0808">Transferase</keyword>
<evidence type="ECO:0000313" key="3">
    <source>
        <dbReference type="EMBL" id="SQC38431.1"/>
    </source>
</evidence>